<keyword evidence="7" id="KW-1185">Reference proteome</keyword>
<gene>
    <name evidence="6" type="ORF">HJC23_012472</name>
</gene>
<evidence type="ECO:0000256" key="4">
    <source>
        <dbReference type="ARBA" id="ARBA00038223"/>
    </source>
</evidence>
<dbReference type="GO" id="GO:0005737">
    <property type="term" value="C:cytoplasm"/>
    <property type="evidence" value="ECO:0007669"/>
    <property type="project" value="UniProtKB-SubCell"/>
</dbReference>
<dbReference type="Pfam" id="PF06747">
    <property type="entry name" value="CHCH"/>
    <property type="match status" value="1"/>
</dbReference>
<proteinExistence type="inferred from homology"/>
<comment type="similarity">
    <text evidence="4">Belongs to the COX19 family.</text>
</comment>
<dbReference type="AlphaFoldDB" id="A0ABD3P9C1"/>
<name>A0ABD3P9C1_9STRA</name>
<dbReference type="PROSITE" id="PS51808">
    <property type="entry name" value="CHCH"/>
    <property type="match status" value="1"/>
</dbReference>
<comment type="subcellular location">
    <subcellularLocation>
        <location evidence="1">Cytoplasm</location>
    </subcellularLocation>
</comment>
<evidence type="ECO:0000313" key="7">
    <source>
        <dbReference type="Proteomes" id="UP001516023"/>
    </source>
</evidence>
<dbReference type="Proteomes" id="UP001516023">
    <property type="component" value="Unassembled WGS sequence"/>
</dbReference>
<evidence type="ECO:0000313" key="6">
    <source>
        <dbReference type="EMBL" id="KAL3784869.1"/>
    </source>
</evidence>
<dbReference type="InterPro" id="IPR010625">
    <property type="entry name" value="CHCH"/>
</dbReference>
<comment type="caution">
    <text evidence="6">The sequence shown here is derived from an EMBL/GenBank/DDBJ whole genome shotgun (WGS) entry which is preliminary data.</text>
</comment>
<keyword evidence="2" id="KW-0963">Cytoplasm</keyword>
<organism evidence="6 7">
    <name type="scientific">Cyclotella cryptica</name>
    <dbReference type="NCBI Taxonomy" id="29204"/>
    <lineage>
        <taxon>Eukaryota</taxon>
        <taxon>Sar</taxon>
        <taxon>Stramenopiles</taxon>
        <taxon>Ochrophyta</taxon>
        <taxon>Bacillariophyta</taxon>
        <taxon>Coscinodiscophyceae</taxon>
        <taxon>Thalassiosirophycidae</taxon>
        <taxon>Stephanodiscales</taxon>
        <taxon>Stephanodiscaceae</taxon>
        <taxon>Cyclotella</taxon>
    </lineage>
</organism>
<evidence type="ECO:0000256" key="2">
    <source>
        <dbReference type="ARBA" id="ARBA00022490"/>
    </source>
</evidence>
<dbReference type="EMBL" id="JABMIG020000227">
    <property type="protein sequence ID" value="KAL3784869.1"/>
    <property type="molecule type" value="Genomic_DNA"/>
</dbReference>
<dbReference type="PANTHER" id="PTHR21107">
    <property type="entry name" value="CYTOCHROME C OXIDASE ASSEMBLY PROTEIN COX19"/>
    <property type="match status" value="1"/>
</dbReference>
<dbReference type="PANTHER" id="PTHR21107:SF2">
    <property type="entry name" value="CYTOCHROME C OXIDASE ASSEMBLY PROTEIN COX19"/>
    <property type="match status" value="1"/>
</dbReference>
<protein>
    <recommendedName>
        <fullName evidence="5">CHCH domain-containing protein</fullName>
    </recommendedName>
</protein>
<keyword evidence="3" id="KW-1015">Disulfide bond</keyword>
<evidence type="ECO:0000259" key="5">
    <source>
        <dbReference type="Pfam" id="PF06747"/>
    </source>
</evidence>
<feature type="domain" description="CHCH" evidence="5">
    <location>
        <begin position="110"/>
        <end position="143"/>
    </location>
</feature>
<evidence type="ECO:0000256" key="1">
    <source>
        <dbReference type="ARBA" id="ARBA00004496"/>
    </source>
</evidence>
<accession>A0ABD3P9C1</accession>
<evidence type="ECO:0000256" key="3">
    <source>
        <dbReference type="ARBA" id="ARBA00023157"/>
    </source>
</evidence>
<reference evidence="6 7" key="1">
    <citation type="journal article" date="2020" name="G3 (Bethesda)">
        <title>Improved Reference Genome for Cyclotella cryptica CCMP332, a Model for Cell Wall Morphogenesis, Salinity Adaptation, and Lipid Production in Diatoms (Bacillariophyta).</title>
        <authorList>
            <person name="Roberts W.R."/>
            <person name="Downey K.M."/>
            <person name="Ruck E.C."/>
            <person name="Traller J.C."/>
            <person name="Alverson A.J."/>
        </authorList>
    </citation>
    <scope>NUCLEOTIDE SEQUENCE [LARGE SCALE GENOMIC DNA]</scope>
    <source>
        <strain evidence="6 7">CCMP332</strain>
    </source>
</reference>
<dbReference type="InterPro" id="IPR051383">
    <property type="entry name" value="COX19"/>
</dbReference>
<sequence>MRRKYLREHPPSAAVLAIASVNTLSELFACESIQINTKTRLVALSAIAEQEETRSLLLLPVPPFVVIVISALAPTQPRYCIMSSMNFSSAKQSVKPPQRGIFPLDHDAECKPYMKEYVSCLKEHQDKHHLCRDLSKEYLQCRMDRQLMAREDLDKLGFSEETKIDTAEEYDKSKEKDGFVAGKHIDGRMKWWFQR</sequence>